<sequence length="130" mass="14974">MVSKSGYNDGLSSSLDFEWDKMMYDANKGFPSLLELVKTSTTRKQRKITSLVPVIDSLLFIISFMRIGHSTILQQLVSIIMWLGSTISQPMYVRLEWCQSIDATRRRIHGLSQDFDSKVKLRRDKLSGRK</sequence>
<proteinExistence type="predicted"/>
<comment type="caution">
    <text evidence="2">The sequence shown here is derived from an EMBL/GenBank/DDBJ whole genome shotgun (WGS) entry which is preliminary data.</text>
</comment>
<reference evidence="2 3" key="1">
    <citation type="submission" date="2024-11" db="EMBL/GenBank/DDBJ databases">
        <title>Chromosome-level genome assembly of the freshwater bivalve Anodonta woodiana.</title>
        <authorList>
            <person name="Chen X."/>
        </authorList>
    </citation>
    <scope>NUCLEOTIDE SEQUENCE [LARGE SCALE GENOMIC DNA]</scope>
    <source>
        <strain evidence="2">MN2024</strain>
        <tissue evidence="2">Gills</tissue>
    </source>
</reference>
<organism evidence="2 3">
    <name type="scientific">Sinanodonta woodiana</name>
    <name type="common">Chinese pond mussel</name>
    <name type="synonym">Anodonta woodiana</name>
    <dbReference type="NCBI Taxonomy" id="1069815"/>
    <lineage>
        <taxon>Eukaryota</taxon>
        <taxon>Metazoa</taxon>
        <taxon>Spiralia</taxon>
        <taxon>Lophotrochozoa</taxon>
        <taxon>Mollusca</taxon>
        <taxon>Bivalvia</taxon>
        <taxon>Autobranchia</taxon>
        <taxon>Heteroconchia</taxon>
        <taxon>Palaeoheterodonta</taxon>
        <taxon>Unionida</taxon>
        <taxon>Unionoidea</taxon>
        <taxon>Unionidae</taxon>
        <taxon>Unioninae</taxon>
        <taxon>Sinanodonta</taxon>
    </lineage>
</organism>
<evidence type="ECO:0000313" key="3">
    <source>
        <dbReference type="Proteomes" id="UP001634394"/>
    </source>
</evidence>
<gene>
    <name evidence="2" type="ORF">ACJMK2_034370</name>
</gene>
<keyword evidence="1" id="KW-0472">Membrane</keyword>
<dbReference type="AlphaFoldDB" id="A0ABD3WRC1"/>
<evidence type="ECO:0000313" key="2">
    <source>
        <dbReference type="EMBL" id="KAL3876529.1"/>
    </source>
</evidence>
<keyword evidence="3" id="KW-1185">Reference proteome</keyword>
<feature type="non-terminal residue" evidence="2">
    <location>
        <position position="130"/>
    </location>
</feature>
<dbReference type="Proteomes" id="UP001634394">
    <property type="component" value="Unassembled WGS sequence"/>
</dbReference>
<keyword evidence="1" id="KW-0812">Transmembrane</keyword>
<dbReference type="EMBL" id="JBJQND010000005">
    <property type="protein sequence ID" value="KAL3876529.1"/>
    <property type="molecule type" value="Genomic_DNA"/>
</dbReference>
<name>A0ABD3WRC1_SINWO</name>
<keyword evidence="1" id="KW-1133">Transmembrane helix</keyword>
<accession>A0ABD3WRC1</accession>
<feature type="transmembrane region" description="Helical" evidence="1">
    <location>
        <begin position="79"/>
        <end position="97"/>
    </location>
</feature>
<evidence type="ECO:0000256" key="1">
    <source>
        <dbReference type="SAM" id="Phobius"/>
    </source>
</evidence>
<protein>
    <submittedName>
        <fullName evidence="2">Uncharacterized protein</fullName>
    </submittedName>
</protein>
<feature type="transmembrane region" description="Helical" evidence="1">
    <location>
        <begin position="48"/>
        <end position="67"/>
    </location>
</feature>